<evidence type="ECO:0000313" key="3">
    <source>
        <dbReference type="Proteomes" id="UP000422644"/>
    </source>
</evidence>
<gene>
    <name evidence="2" type="ORF">JMUB3870_0664</name>
</gene>
<dbReference type="InterPro" id="IPR051396">
    <property type="entry name" value="Bact_Antivir_Def_Nuclease"/>
</dbReference>
<dbReference type="Pfam" id="PF13304">
    <property type="entry name" value="AAA_21"/>
    <property type="match status" value="1"/>
</dbReference>
<feature type="domain" description="ATPase AAA-type core" evidence="1">
    <location>
        <begin position="42"/>
        <end position="326"/>
    </location>
</feature>
<organism evidence="2 3">
    <name type="scientific">Leptotrichia trevisanii</name>
    <dbReference type="NCBI Taxonomy" id="109328"/>
    <lineage>
        <taxon>Bacteria</taxon>
        <taxon>Fusobacteriati</taxon>
        <taxon>Fusobacteriota</taxon>
        <taxon>Fusobacteriia</taxon>
        <taxon>Fusobacteriales</taxon>
        <taxon>Leptotrichiaceae</taxon>
        <taxon>Leptotrichia</taxon>
    </lineage>
</organism>
<dbReference type="OrthoDB" id="9809324at2"/>
<protein>
    <submittedName>
        <fullName evidence="2">SMC domain-containing protein</fullName>
    </submittedName>
</protein>
<dbReference type="GO" id="GO:0005524">
    <property type="term" value="F:ATP binding"/>
    <property type="evidence" value="ECO:0007669"/>
    <property type="project" value="InterPro"/>
</dbReference>
<reference evidence="2 3" key="1">
    <citation type="submission" date="2019-07" db="EMBL/GenBank/DDBJ databases">
        <title>Complete Genome Sequence of Leptotrichia trevisanii Strain JMUB3870.</title>
        <authorList>
            <person name="Watanabe S."/>
            <person name="Cui L."/>
        </authorList>
    </citation>
    <scope>NUCLEOTIDE SEQUENCE [LARGE SCALE GENOMIC DNA]</scope>
    <source>
        <strain evidence="2 3">JMUB3870</strain>
    </source>
</reference>
<dbReference type="Gene3D" id="3.40.50.300">
    <property type="entry name" value="P-loop containing nucleotide triphosphate hydrolases"/>
    <property type="match status" value="1"/>
</dbReference>
<dbReference type="InterPro" id="IPR003959">
    <property type="entry name" value="ATPase_AAA_core"/>
</dbReference>
<name>A0A510JZ45_9FUSO</name>
<dbReference type="PANTHER" id="PTHR43581">
    <property type="entry name" value="ATP/GTP PHOSPHATASE"/>
    <property type="match status" value="1"/>
</dbReference>
<keyword evidence="3" id="KW-1185">Reference proteome</keyword>
<dbReference type="AlphaFoldDB" id="A0A510JZ45"/>
<dbReference type="EMBL" id="AP019831">
    <property type="protein sequence ID" value="BBM44546.1"/>
    <property type="molecule type" value="Genomic_DNA"/>
</dbReference>
<evidence type="ECO:0000313" key="2">
    <source>
        <dbReference type="EMBL" id="BBM44546.1"/>
    </source>
</evidence>
<dbReference type="InterPro" id="IPR027417">
    <property type="entry name" value="P-loop_NTPase"/>
</dbReference>
<dbReference type="GO" id="GO:0016887">
    <property type="term" value="F:ATP hydrolysis activity"/>
    <property type="evidence" value="ECO:0007669"/>
    <property type="project" value="InterPro"/>
</dbReference>
<dbReference type="SUPFAM" id="SSF52540">
    <property type="entry name" value="P-loop containing nucleoside triphosphate hydrolases"/>
    <property type="match status" value="1"/>
</dbReference>
<sequence length="373" mass="44220">MLKTFTVQNFKNFENIALDFGNIGNYNFKENIIENNIISKMLILGKNGSGKSNVGLAIFDIINHLTDKEKRLNEYKNYLNYNLSNKDNAFFCYIFQFDSEKVKYEYKKIDSETIVEEKLYINDKLCIEYNKNKKIVKIEIEDYVKNFENFNKDLSVNEFEKISLVKYIKGNILLIKEKALYKFFDFIDNMLWIRSLQEGNTYMGYSNGSEKILKGIIDLNKVKEFEKFLEEAGIKQKLVQNEDRILIEFKSGKQVDFYKIASSGTKILALLFFWMEISIKNVSFLFIDEFDAYFHYSLSKFILERLFSNDNIEQVALSSHSTSLIDNEILRPDCYFVLNDKGKIKQFSEITDKKIEEYHNIEKMYRTEVFEYE</sequence>
<evidence type="ECO:0000259" key="1">
    <source>
        <dbReference type="Pfam" id="PF13304"/>
    </source>
</evidence>
<proteinExistence type="predicted"/>
<accession>A0A510JZ45</accession>
<dbReference type="PANTHER" id="PTHR43581:SF4">
    <property type="entry name" value="ATP_GTP PHOSPHATASE"/>
    <property type="match status" value="1"/>
</dbReference>
<dbReference type="Proteomes" id="UP000422644">
    <property type="component" value="Chromosome"/>
</dbReference>
<dbReference type="RefSeq" id="WP_155282466.1">
    <property type="nucleotide sequence ID" value="NZ_AP019831.1"/>
</dbReference>